<dbReference type="Gene3D" id="1.10.287.130">
    <property type="match status" value="1"/>
</dbReference>
<dbReference type="Pfam" id="PF00072">
    <property type="entry name" value="Response_reg"/>
    <property type="match status" value="1"/>
</dbReference>
<dbReference type="Pfam" id="PF02518">
    <property type="entry name" value="HATPase_c"/>
    <property type="match status" value="1"/>
</dbReference>
<dbReference type="CDD" id="cd00082">
    <property type="entry name" value="HisKA"/>
    <property type="match status" value="1"/>
</dbReference>
<dbReference type="EMBL" id="NGUO01000008">
    <property type="protein sequence ID" value="OWS71832.1"/>
    <property type="molecule type" value="Genomic_DNA"/>
</dbReference>
<evidence type="ECO:0000259" key="8">
    <source>
        <dbReference type="PROSITE" id="PS50112"/>
    </source>
</evidence>
<dbReference type="SUPFAM" id="SSF52172">
    <property type="entry name" value="CheY-like"/>
    <property type="match status" value="1"/>
</dbReference>
<accession>A0A254Q8I6</accession>
<dbReference type="PROSITE" id="PS50110">
    <property type="entry name" value="RESPONSE_REGULATORY"/>
    <property type="match status" value="1"/>
</dbReference>
<dbReference type="CDD" id="cd16922">
    <property type="entry name" value="HATPase_EvgS-ArcB-TorS-like"/>
    <property type="match status" value="1"/>
</dbReference>
<dbReference type="PROSITE" id="PS50113">
    <property type="entry name" value="PAC"/>
    <property type="match status" value="2"/>
</dbReference>
<feature type="compositionally biased region" description="Low complexity" evidence="5">
    <location>
        <begin position="653"/>
        <end position="668"/>
    </location>
</feature>
<evidence type="ECO:0000256" key="2">
    <source>
        <dbReference type="ARBA" id="ARBA00012438"/>
    </source>
</evidence>
<feature type="domain" description="PAC" evidence="9">
    <location>
        <begin position="350"/>
        <end position="404"/>
    </location>
</feature>
<dbReference type="Proteomes" id="UP000198104">
    <property type="component" value="Unassembled WGS sequence"/>
</dbReference>
<feature type="domain" description="PAS" evidence="8">
    <location>
        <begin position="164"/>
        <end position="187"/>
    </location>
</feature>
<evidence type="ECO:0000313" key="11">
    <source>
        <dbReference type="Proteomes" id="UP000198104"/>
    </source>
</evidence>
<dbReference type="Gene3D" id="3.40.50.2300">
    <property type="match status" value="1"/>
</dbReference>
<evidence type="ECO:0000259" key="7">
    <source>
        <dbReference type="PROSITE" id="PS50110"/>
    </source>
</evidence>
<evidence type="ECO:0000256" key="3">
    <source>
        <dbReference type="ARBA" id="ARBA00022553"/>
    </source>
</evidence>
<dbReference type="SMART" id="SM00086">
    <property type="entry name" value="PAC"/>
    <property type="match status" value="2"/>
</dbReference>
<dbReference type="PANTHER" id="PTHR45339:SF3">
    <property type="entry name" value="HISTIDINE KINASE"/>
    <property type="match status" value="1"/>
</dbReference>
<dbReference type="CDD" id="cd17546">
    <property type="entry name" value="REC_hyHK_CKI1_RcsC-like"/>
    <property type="match status" value="1"/>
</dbReference>
<evidence type="ECO:0000256" key="1">
    <source>
        <dbReference type="ARBA" id="ARBA00000085"/>
    </source>
</evidence>
<dbReference type="InterPro" id="IPR003594">
    <property type="entry name" value="HATPase_dom"/>
</dbReference>
<dbReference type="InterPro" id="IPR011006">
    <property type="entry name" value="CheY-like_superfamily"/>
</dbReference>
<dbReference type="Pfam" id="PF13426">
    <property type="entry name" value="PAS_9"/>
    <property type="match status" value="2"/>
</dbReference>
<dbReference type="RefSeq" id="WP_088527235.1">
    <property type="nucleotide sequence ID" value="NZ_NGUO01000008.1"/>
</dbReference>
<dbReference type="InterPro" id="IPR001789">
    <property type="entry name" value="Sig_transdc_resp-reg_receiver"/>
</dbReference>
<feature type="domain" description="PAC" evidence="9">
    <location>
        <begin position="216"/>
        <end position="268"/>
    </location>
</feature>
<comment type="caution">
    <text evidence="10">The sequence shown here is derived from an EMBL/GenBank/DDBJ whole genome shotgun (WGS) entry which is preliminary data.</text>
</comment>
<feature type="domain" description="PAS" evidence="8">
    <location>
        <begin position="303"/>
        <end position="349"/>
    </location>
</feature>
<gene>
    <name evidence="10" type="ORF">CBI30_05110</name>
</gene>
<evidence type="ECO:0000259" key="6">
    <source>
        <dbReference type="PROSITE" id="PS50109"/>
    </source>
</evidence>
<protein>
    <recommendedName>
        <fullName evidence="2">histidine kinase</fullName>
        <ecNumber evidence="2">2.7.13.3</ecNumber>
    </recommendedName>
</protein>
<feature type="domain" description="Response regulatory" evidence="7">
    <location>
        <begin position="677"/>
        <end position="793"/>
    </location>
</feature>
<dbReference type="SMART" id="SM00388">
    <property type="entry name" value="HisKA"/>
    <property type="match status" value="1"/>
</dbReference>
<dbReference type="SUPFAM" id="SSF47384">
    <property type="entry name" value="Homodimeric domain of signal transducing histidine kinase"/>
    <property type="match status" value="1"/>
</dbReference>
<feature type="domain" description="Histidine kinase" evidence="6">
    <location>
        <begin position="422"/>
        <end position="643"/>
    </location>
</feature>
<dbReference type="SUPFAM" id="SSF55785">
    <property type="entry name" value="PYP-like sensor domain (PAS domain)"/>
    <property type="match status" value="3"/>
</dbReference>
<dbReference type="InterPro" id="IPR013767">
    <property type="entry name" value="PAS_fold"/>
</dbReference>
<proteinExistence type="predicted"/>
<dbReference type="InterPro" id="IPR035965">
    <property type="entry name" value="PAS-like_dom_sf"/>
</dbReference>
<dbReference type="Pfam" id="PF00512">
    <property type="entry name" value="HisKA"/>
    <property type="match status" value="1"/>
</dbReference>
<evidence type="ECO:0000256" key="4">
    <source>
        <dbReference type="PROSITE-ProRule" id="PRU00169"/>
    </source>
</evidence>
<feature type="region of interest" description="Disordered" evidence="5">
    <location>
        <begin position="648"/>
        <end position="668"/>
    </location>
</feature>
<name>A0A254Q8I6_9BURK</name>
<dbReference type="OrthoDB" id="9810730at2"/>
<dbReference type="AlphaFoldDB" id="A0A254Q8I6"/>
<feature type="domain" description="PAS" evidence="8">
    <location>
        <begin position="20"/>
        <end position="90"/>
    </location>
</feature>
<dbReference type="SMART" id="SM00091">
    <property type="entry name" value="PAS"/>
    <property type="match status" value="3"/>
</dbReference>
<comment type="catalytic activity">
    <reaction evidence="1">
        <text>ATP + protein L-histidine = ADP + protein N-phospho-L-histidine.</text>
        <dbReference type="EC" id="2.7.13.3"/>
    </reaction>
</comment>
<dbReference type="InterPro" id="IPR036890">
    <property type="entry name" value="HATPase_C_sf"/>
</dbReference>
<dbReference type="InterPro" id="IPR003661">
    <property type="entry name" value="HisK_dim/P_dom"/>
</dbReference>
<dbReference type="GO" id="GO:0000155">
    <property type="term" value="F:phosphorelay sensor kinase activity"/>
    <property type="evidence" value="ECO:0007669"/>
    <property type="project" value="InterPro"/>
</dbReference>
<dbReference type="SMART" id="SM00448">
    <property type="entry name" value="REC"/>
    <property type="match status" value="1"/>
</dbReference>
<dbReference type="SUPFAM" id="SSF55874">
    <property type="entry name" value="ATPase domain of HSP90 chaperone/DNA topoisomerase II/histidine kinase"/>
    <property type="match status" value="1"/>
</dbReference>
<dbReference type="PROSITE" id="PS50109">
    <property type="entry name" value="HIS_KIN"/>
    <property type="match status" value="1"/>
</dbReference>
<evidence type="ECO:0000313" key="10">
    <source>
        <dbReference type="EMBL" id="OWS71832.1"/>
    </source>
</evidence>
<dbReference type="PROSITE" id="PS50112">
    <property type="entry name" value="PAS"/>
    <property type="match status" value="3"/>
</dbReference>
<dbReference type="Gene3D" id="3.30.450.20">
    <property type="entry name" value="PAS domain"/>
    <property type="match status" value="3"/>
</dbReference>
<dbReference type="CDD" id="cd00130">
    <property type="entry name" value="PAS"/>
    <property type="match status" value="3"/>
</dbReference>
<dbReference type="InterPro" id="IPR036097">
    <property type="entry name" value="HisK_dim/P_sf"/>
</dbReference>
<dbReference type="NCBIfam" id="TIGR00229">
    <property type="entry name" value="sensory_box"/>
    <property type="match status" value="3"/>
</dbReference>
<dbReference type="PANTHER" id="PTHR45339">
    <property type="entry name" value="HYBRID SIGNAL TRANSDUCTION HISTIDINE KINASE J"/>
    <property type="match status" value="1"/>
</dbReference>
<organism evidence="10 11">
    <name type="scientific">Polynucleobacter aenigmaticus</name>
    <dbReference type="NCBI Taxonomy" id="1743164"/>
    <lineage>
        <taxon>Bacteria</taxon>
        <taxon>Pseudomonadati</taxon>
        <taxon>Pseudomonadota</taxon>
        <taxon>Betaproteobacteria</taxon>
        <taxon>Burkholderiales</taxon>
        <taxon>Burkholderiaceae</taxon>
        <taxon>Polynucleobacter</taxon>
    </lineage>
</organism>
<dbReference type="Gene3D" id="3.30.565.10">
    <property type="entry name" value="Histidine kinase-like ATPase, C-terminal domain"/>
    <property type="match status" value="1"/>
</dbReference>
<dbReference type="SMART" id="SM00387">
    <property type="entry name" value="HATPase_c"/>
    <property type="match status" value="1"/>
</dbReference>
<dbReference type="InterPro" id="IPR005467">
    <property type="entry name" value="His_kinase_dom"/>
</dbReference>
<reference evidence="10 11" key="1">
    <citation type="submission" date="2017-05" db="EMBL/GenBank/DDBJ databases">
        <title>Polynucleobacter sp. MWH-K35W1 isolated from the permanently anoxic monimolimnion of a meromictic lake.</title>
        <authorList>
            <person name="Hahn M.W."/>
        </authorList>
    </citation>
    <scope>NUCLEOTIDE SEQUENCE [LARGE SCALE GENOMIC DNA]</scope>
    <source>
        <strain evidence="10 11">MWH-K35W1</strain>
    </source>
</reference>
<dbReference type="Pfam" id="PF00989">
    <property type="entry name" value="PAS"/>
    <property type="match status" value="1"/>
</dbReference>
<evidence type="ECO:0000259" key="9">
    <source>
        <dbReference type="PROSITE" id="PS50113"/>
    </source>
</evidence>
<feature type="modified residue" description="4-aspartylphosphate" evidence="4">
    <location>
        <position position="726"/>
    </location>
</feature>
<keyword evidence="11" id="KW-1185">Reference proteome</keyword>
<dbReference type="InterPro" id="IPR000014">
    <property type="entry name" value="PAS"/>
</dbReference>
<dbReference type="GO" id="GO:0006355">
    <property type="term" value="P:regulation of DNA-templated transcription"/>
    <property type="evidence" value="ECO:0007669"/>
    <property type="project" value="InterPro"/>
</dbReference>
<dbReference type="EC" id="2.7.13.3" evidence="2"/>
<dbReference type="InterPro" id="IPR000700">
    <property type="entry name" value="PAS-assoc_C"/>
</dbReference>
<dbReference type="InterPro" id="IPR001610">
    <property type="entry name" value="PAC"/>
</dbReference>
<keyword evidence="3 4" id="KW-0597">Phosphoprotein</keyword>
<sequence length="793" mass="88186">MNTILENASNNSDGCITSTELANTELITEGSANGFFAIDEKGNFTQANQIYCDLLGFTEAELVHLNILDVQASSSPEKRDTYLRQIMSLGSARFEDQHCHQNTSVFPINISAFYSHKDSQIFCFVQNHSEQAKIQEALNLASKVLARANDFVIVCEAEPISLPGPRIVYVNEAFSRVTGYSAQEVIGLTPRLLQGSKSDPTTMHRVRTALKTWQPIREEILYYKKNGEEFWCEIDITPVANELGWVTHWISIQRDITQRKLAEADTAKKQTELNMLNFAMSRANDCIMIAKDPSTSEHKKLEVIYVNQAFEEETGYQLEEVVGKSLRILRGPESNPATFDRINLAIKLKKAIREEVLNYRKNGEVFWTELDISPIMNGAGETTHWLSIQRNIEKRKATELVLETAKLKSEALSQLKNDFIANMSHEIRTPMNGIIGLSTLALNYPMSSEVRDYLTNIEAASNGLLRILNDILDFSKLESNAVQIENNPLNPQELLSDIYDLLFPSLTEKNLDLCINLDQHIPKKLLGDSLRIKQILLNLVGNALKFTSSGKVSINLITVNLLENSARIRFEIKDSGSGFSPKDLNKLKLAFNQGDGSPTRRHGGIGLGLTISSQLLALMGSQLGIANNPQGGACVSFELNFKIPGKALSENESPSSQKSKKITTTTNPTENTLLGKRILVAEDNRINLQVIKEFLKRAGAEVDTAVNGFEVLELIASNKYDAVLMDAQMPEMDGLEATKIIREAAQYDSLPIIAISAGASDEERADCAEVGMNDFMAKPINPNALIEILQRWL</sequence>
<evidence type="ECO:0000256" key="5">
    <source>
        <dbReference type="SAM" id="MobiDB-lite"/>
    </source>
</evidence>